<evidence type="ECO:0000313" key="8">
    <source>
        <dbReference type="Proteomes" id="UP000620075"/>
    </source>
</evidence>
<feature type="domain" description="ABC transporter" evidence="6">
    <location>
        <begin position="6"/>
        <end position="237"/>
    </location>
</feature>
<dbReference type="Pfam" id="PF00005">
    <property type="entry name" value="ABC_tran"/>
    <property type="match status" value="1"/>
</dbReference>
<evidence type="ECO:0000256" key="1">
    <source>
        <dbReference type="ARBA" id="ARBA00005417"/>
    </source>
</evidence>
<dbReference type="PROSITE" id="PS00211">
    <property type="entry name" value="ABC_TRANSPORTER_1"/>
    <property type="match status" value="1"/>
</dbReference>
<dbReference type="InterPro" id="IPR027417">
    <property type="entry name" value="P-loop_NTPase"/>
</dbReference>
<dbReference type="CDD" id="cd03224">
    <property type="entry name" value="ABC_TM1139_LivF_branched"/>
    <property type="match status" value="1"/>
</dbReference>
<organism evidence="7 8">
    <name type="scientific">Candidatus Dormiibacter inghamiae</name>
    <dbReference type="NCBI Taxonomy" id="3127013"/>
    <lineage>
        <taxon>Bacteria</taxon>
        <taxon>Bacillati</taxon>
        <taxon>Candidatus Dormiibacterota</taxon>
        <taxon>Candidatus Dormibacteria</taxon>
        <taxon>Candidatus Dormibacterales</taxon>
        <taxon>Candidatus Dormibacteraceae</taxon>
        <taxon>Candidatus Dormiibacter</taxon>
    </lineage>
</organism>
<evidence type="ECO:0000256" key="5">
    <source>
        <dbReference type="ARBA" id="ARBA00022970"/>
    </source>
</evidence>
<dbReference type="InterPro" id="IPR052156">
    <property type="entry name" value="BCAA_Transport_ATP-bd_LivF"/>
</dbReference>
<dbReference type="GO" id="GO:0005524">
    <property type="term" value="F:ATP binding"/>
    <property type="evidence" value="ECO:0007669"/>
    <property type="project" value="UniProtKB-KW"/>
</dbReference>
<dbReference type="Gene3D" id="3.40.50.300">
    <property type="entry name" value="P-loop containing nucleotide triphosphate hydrolases"/>
    <property type="match status" value="1"/>
</dbReference>
<evidence type="ECO:0000256" key="4">
    <source>
        <dbReference type="ARBA" id="ARBA00022840"/>
    </source>
</evidence>
<keyword evidence="2" id="KW-0813">Transport</keyword>
<dbReference type="Proteomes" id="UP000620075">
    <property type="component" value="Unassembled WGS sequence"/>
</dbReference>
<dbReference type="GO" id="GO:0016887">
    <property type="term" value="F:ATP hydrolysis activity"/>
    <property type="evidence" value="ECO:0007669"/>
    <property type="project" value="InterPro"/>
</dbReference>
<evidence type="ECO:0000259" key="6">
    <source>
        <dbReference type="PROSITE" id="PS50893"/>
    </source>
</evidence>
<dbReference type="SMART" id="SM00382">
    <property type="entry name" value="AAA"/>
    <property type="match status" value="1"/>
</dbReference>
<comment type="caution">
    <text evidence="7">The sequence shown here is derived from an EMBL/GenBank/DDBJ whole genome shotgun (WGS) entry which is preliminary data.</text>
</comment>
<evidence type="ECO:0000256" key="2">
    <source>
        <dbReference type="ARBA" id="ARBA00022448"/>
    </source>
</evidence>
<reference evidence="7 8" key="1">
    <citation type="submission" date="2020-10" db="EMBL/GenBank/DDBJ databases">
        <title>Ca. Dormibacterota MAGs.</title>
        <authorList>
            <person name="Montgomery K."/>
        </authorList>
    </citation>
    <scope>NUCLEOTIDE SEQUENCE [LARGE SCALE GENOMIC DNA]</scope>
    <source>
        <strain evidence="7">SC8811_S16_3</strain>
    </source>
</reference>
<dbReference type="SUPFAM" id="SSF52540">
    <property type="entry name" value="P-loop containing nucleoside triphosphate hydrolases"/>
    <property type="match status" value="1"/>
</dbReference>
<keyword evidence="5" id="KW-0029">Amino-acid transport</keyword>
<evidence type="ECO:0000256" key="3">
    <source>
        <dbReference type="ARBA" id="ARBA00022741"/>
    </source>
</evidence>
<dbReference type="AlphaFoldDB" id="A0A934NBB5"/>
<dbReference type="RefSeq" id="WP_338176699.1">
    <property type="nucleotide sequence ID" value="NZ_JAEKNQ010000019.1"/>
</dbReference>
<dbReference type="InterPro" id="IPR017871">
    <property type="entry name" value="ABC_transporter-like_CS"/>
</dbReference>
<dbReference type="InterPro" id="IPR003439">
    <property type="entry name" value="ABC_transporter-like_ATP-bd"/>
</dbReference>
<keyword evidence="4 7" id="KW-0067">ATP-binding</keyword>
<accession>A0A934NBB5</accession>
<dbReference type="GO" id="GO:0015658">
    <property type="term" value="F:branched-chain amino acid transmembrane transporter activity"/>
    <property type="evidence" value="ECO:0007669"/>
    <property type="project" value="TreeGrafter"/>
</dbReference>
<comment type="similarity">
    <text evidence="1">Belongs to the ABC transporter superfamily.</text>
</comment>
<dbReference type="PANTHER" id="PTHR43820:SF4">
    <property type="entry name" value="HIGH-AFFINITY BRANCHED-CHAIN AMINO ACID TRANSPORT ATP-BINDING PROTEIN LIVF"/>
    <property type="match status" value="1"/>
</dbReference>
<evidence type="ECO:0000313" key="7">
    <source>
        <dbReference type="EMBL" id="MBJ7602286.1"/>
    </source>
</evidence>
<dbReference type="PANTHER" id="PTHR43820">
    <property type="entry name" value="HIGH-AFFINITY BRANCHED-CHAIN AMINO ACID TRANSPORT ATP-BINDING PROTEIN LIVF"/>
    <property type="match status" value="1"/>
</dbReference>
<dbReference type="PROSITE" id="PS50893">
    <property type="entry name" value="ABC_TRANSPORTER_2"/>
    <property type="match status" value="1"/>
</dbReference>
<sequence>MAEPLLQVRQLTAGFGAGPVLFQVDLDFFAGELVALIGANGAGKSTLLGVLSGLLPASSGSVHFAGLDLTNARPESVVAAGLAHVPQGRRLFAGLSVERNLRLGAYLRRDREIGAELDKVLDYFPALKDKLRRSAGTLSGGEQQMVAIGRGLMARPKLLMIDEPSLGLAPKIVDRVIEVAQTINRDGTSILLVEQDVLVALEAADRGYVLENGRVALSGTAAELESNPEIRKAYLGI</sequence>
<name>A0A934NBB5_9BACT</name>
<protein>
    <submittedName>
        <fullName evidence="7">ABC transporter ATP-binding protein</fullName>
    </submittedName>
</protein>
<dbReference type="GO" id="GO:0015807">
    <property type="term" value="P:L-amino acid transport"/>
    <property type="evidence" value="ECO:0007669"/>
    <property type="project" value="TreeGrafter"/>
</dbReference>
<dbReference type="InterPro" id="IPR003593">
    <property type="entry name" value="AAA+_ATPase"/>
</dbReference>
<dbReference type="EMBL" id="JAEKNQ010000019">
    <property type="protein sequence ID" value="MBJ7602286.1"/>
    <property type="molecule type" value="Genomic_DNA"/>
</dbReference>
<proteinExistence type="inferred from homology"/>
<gene>
    <name evidence="7" type="ORF">JF888_03695</name>
</gene>
<keyword evidence="3" id="KW-0547">Nucleotide-binding</keyword>